<sequence length="266" mass="30352">MAASCFSFISLYGRYLRRTFTAAGLSQETVDIDAKTTICYWCPRPDSRSMEKPSLVLIHGFGPNSLFQWKHQAISLGKLLENLGVNRYSVMGTSYGGMVAYHMASMWPERVEKVVIASSAVNMIQKDHEELLERAKVKIIDDLMLPKTAAQLRNLIRMTMFKLPPVLPDFLLNNFHTLFAENEEEKRELLKGITIGRDNTVHVFPLQQEVLIVWGEHDQIFPLKKAFELKELLGEKVQLEVLKNTSHGPQVEDPNKFNAVVKEFLC</sequence>
<feature type="domain" description="AB hydrolase-1" evidence="1">
    <location>
        <begin position="77"/>
        <end position="254"/>
    </location>
</feature>
<protein>
    <recommendedName>
        <fullName evidence="1">AB hydrolase-1 domain-containing protein</fullName>
    </recommendedName>
</protein>
<proteinExistence type="predicted"/>
<organism evidence="2 3">
    <name type="scientific">Protea cynaroides</name>
    <dbReference type="NCBI Taxonomy" id="273540"/>
    <lineage>
        <taxon>Eukaryota</taxon>
        <taxon>Viridiplantae</taxon>
        <taxon>Streptophyta</taxon>
        <taxon>Embryophyta</taxon>
        <taxon>Tracheophyta</taxon>
        <taxon>Spermatophyta</taxon>
        <taxon>Magnoliopsida</taxon>
        <taxon>Proteales</taxon>
        <taxon>Proteaceae</taxon>
        <taxon>Protea</taxon>
    </lineage>
</organism>
<dbReference type="InterPro" id="IPR000073">
    <property type="entry name" value="AB_hydrolase_1"/>
</dbReference>
<dbReference type="Proteomes" id="UP001141806">
    <property type="component" value="Unassembled WGS sequence"/>
</dbReference>
<dbReference type="Gene3D" id="3.40.50.1820">
    <property type="entry name" value="alpha/beta hydrolase"/>
    <property type="match status" value="1"/>
</dbReference>
<accession>A0A9Q0JT19</accession>
<dbReference type="OrthoDB" id="6431331at2759"/>
<name>A0A9Q0JT19_9MAGN</name>
<reference evidence="2" key="1">
    <citation type="journal article" date="2023" name="Plant J.">
        <title>The genome of the king protea, Protea cynaroides.</title>
        <authorList>
            <person name="Chang J."/>
            <person name="Duong T.A."/>
            <person name="Schoeman C."/>
            <person name="Ma X."/>
            <person name="Roodt D."/>
            <person name="Barker N."/>
            <person name="Li Z."/>
            <person name="Van de Peer Y."/>
            <person name="Mizrachi E."/>
        </authorList>
    </citation>
    <scope>NUCLEOTIDE SEQUENCE</scope>
    <source>
        <tissue evidence="2">Young leaves</tissue>
    </source>
</reference>
<dbReference type="SUPFAM" id="SSF53474">
    <property type="entry name" value="alpha/beta-Hydrolases"/>
    <property type="match status" value="1"/>
</dbReference>
<dbReference type="Pfam" id="PF00561">
    <property type="entry name" value="Abhydrolase_1"/>
    <property type="match status" value="1"/>
</dbReference>
<comment type="caution">
    <text evidence="2">The sequence shown here is derived from an EMBL/GenBank/DDBJ whole genome shotgun (WGS) entry which is preliminary data.</text>
</comment>
<dbReference type="EMBL" id="JAMYWD010000012">
    <property type="protein sequence ID" value="KAJ4950492.1"/>
    <property type="molecule type" value="Genomic_DNA"/>
</dbReference>
<dbReference type="PANTHER" id="PTHR43139:SF52">
    <property type="entry name" value="SI:DKEY-122A22.2"/>
    <property type="match status" value="1"/>
</dbReference>
<dbReference type="PANTHER" id="PTHR43139">
    <property type="entry name" value="SI:DKEY-122A22.2"/>
    <property type="match status" value="1"/>
</dbReference>
<dbReference type="PRINTS" id="PR00111">
    <property type="entry name" value="ABHYDROLASE"/>
</dbReference>
<evidence type="ECO:0000259" key="1">
    <source>
        <dbReference type="Pfam" id="PF00561"/>
    </source>
</evidence>
<keyword evidence="3" id="KW-1185">Reference proteome</keyword>
<evidence type="ECO:0000313" key="2">
    <source>
        <dbReference type="EMBL" id="KAJ4950492.1"/>
    </source>
</evidence>
<evidence type="ECO:0000313" key="3">
    <source>
        <dbReference type="Proteomes" id="UP001141806"/>
    </source>
</evidence>
<dbReference type="InterPro" id="IPR052370">
    <property type="entry name" value="Meta-cleavage_hydrolase"/>
</dbReference>
<dbReference type="AlphaFoldDB" id="A0A9Q0JT19"/>
<dbReference type="InterPro" id="IPR029058">
    <property type="entry name" value="AB_hydrolase_fold"/>
</dbReference>
<gene>
    <name evidence="2" type="ORF">NE237_027324</name>
</gene>